<evidence type="ECO:0000313" key="1">
    <source>
        <dbReference type="EMBL" id="KAF7286325.1"/>
    </source>
</evidence>
<dbReference type="EMBL" id="JAACXV010000029">
    <property type="protein sequence ID" value="KAF7286325.1"/>
    <property type="molecule type" value="Genomic_DNA"/>
</dbReference>
<dbReference type="Proteomes" id="UP000625711">
    <property type="component" value="Unassembled WGS sequence"/>
</dbReference>
<proteinExistence type="predicted"/>
<gene>
    <name evidence="1" type="ORF">GWI33_006054</name>
</gene>
<name>A0A834ITY1_RHYFE</name>
<reference evidence="1" key="1">
    <citation type="submission" date="2020-08" db="EMBL/GenBank/DDBJ databases">
        <title>Genome sequencing and assembly of the red palm weevil Rhynchophorus ferrugineus.</title>
        <authorList>
            <person name="Dias G.B."/>
            <person name="Bergman C.M."/>
            <person name="Manee M."/>
        </authorList>
    </citation>
    <scope>NUCLEOTIDE SEQUENCE</scope>
    <source>
        <strain evidence="1">AA-2017</strain>
        <tissue evidence="1">Whole larva</tissue>
    </source>
</reference>
<keyword evidence="2" id="KW-1185">Reference proteome</keyword>
<evidence type="ECO:0000313" key="2">
    <source>
        <dbReference type="Proteomes" id="UP000625711"/>
    </source>
</evidence>
<sequence>MDVYGKFIRKYPWLTHRCSRETIESLMKDYKFTLTESDNKQVTETCISNKNDALWKSDVRRFYPGFLTKNKLPPMNLFYLINTKIDEELSKTNPIKPMRDNEGCTDRVEDDIGAAHIIQDNFKAHFQDTGTNLSLTGGAITTTICRSSIFTN</sequence>
<comment type="caution">
    <text evidence="1">The sequence shown here is derived from an EMBL/GenBank/DDBJ whole genome shotgun (WGS) entry which is preliminary data.</text>
</comment>
<organism evidence="1 2">
    <name type="scientific">Rhynchophorus ferrugineus</name>
    <name type="common">Red palm weevil</name>
    <name type="synonym">Curculio ferrugineus</name>
    <dbReference type="NCBI Taxonomy" id="354439"/>
    <lineage>
        <taxon>Eukaryota</taxon>
        <taxon>Metazoa</taxon>
        <taxon>Ecdysozoa</taxon>
        <taxon>Arthropoda</taxon>
        <taxon>Hexapoda</taxon>
        <taxon>Insecta</taxon>
        <taxon>Pterygota</taxon>
        <taxon>Neoptera</taxon>
        <taxon>Endopterygota</taxon>
        <taxon>Coleoptera</taxon>
        <taxon>Polyphaga</taxon>
        <taxon>Cucujiformia</taxon>
        <taxon>Curculionidae</taxon>
        <taxon>Dryophthorinae</taxon>
        <taxon>Rhynchophorus</taxon>
    </lineage>
</organism>
<dbReference type="AlphaFoldDB" id="A0A834ITY1"/>
<protein>
    <submittedName>
        <fullName evidence="1">Uncharacterized protein</fullName>
    </submittedName>
</protein>
<accession>A0A834ITY1</accession>